<evidence type="ECO:0000313" key="2">
    <source>
        <dbReference type="EMBL" id="EJK69278.1"/>
    </source>
</evidence>
<reference evidence="2 3" key="1">
    <citation type="journal article" date="2012" name="Genome Biol.">
        <title>Genome and low-iron response of an oceanic diatom adapted to chronic iron limitation.</title>
        <authorList>
            <person name="Lommer M."/>
            <person name="Specht M."/>
            <person name="Roy A.S."/>
            <person name="Kraemer L."/>
            <person name="Andreson R."/>
            <person name="Gutowska M.A."/>
            <person name="Wolf J."/>
            <person name="Bergner S.V."/>
            <person name="Schilhabel M.B."/>
            <person name="Klostermeier U.C."/>
            <person name="Beiko R.G."/>
            <person name="Rosenstiel P."/>
            <person name="Hippler M."/>
            <person name="Laroche J."/>
        </authorList>
    </citation>
    <scope>NUCLEOTIDE SEQUENCE [LARGE SCALE GENOMIC DNA]</scope>
    <source>
        <strain evidence="2 3">CCMP1005</strain>
    </source>
</reference>
<accession>K0SSJ0</accession>
<feature type="chain" id="PRO_5003838013" evidence="1">
    <location>
        <begin position="27"/>
        <end position="393"/>
    </location>
</feature>
<gene>
    <name evidence="2" type="ORF">THAOC_09482</name>
</gene>
<name>K0SSJ0_THAOC</name>
<feature type="non-terminal residue" evidence="2">
    <location>
        <position position="393"/>
    </location>
</feature>
<comment type="caution">
    <text evidence="2">The sequence shown here is derived from an EMBL/GenBank/DDBJ whole genome shotgun (WGS) entry which is preliminary data.</text>
</comment>
<keyword evidence="3" id="KW-1185">Reference proteome</keyword>
<evidence type="ECO:0000256" key="1">
    <source>
        <dbReference type="SAM" id="SignalP"/>
    </source>
</evidence>
<evidence type="ECO:0000313" key="3">
    <source>
        <dbReference type="Proteomes" id="UP000266841"/>
    </source>
</evidence>
<dbReference type="AlphaFoldDB" id="K0SSJ0"/>
<proteinExistence type="predicted"/>
<dbReference type="Proteomes" id="UP000266841">
    <property type="component" value="Unassembled WGS sequence"/>
</dbReference>
<organism evidence="2 3">
    <name type="scientific">Thalassiosira oceanica</name>
    <name type="common">Marine diatom</name>
    <dbReference type="NCBI Taxonomy" id="159749"/>
    <lineage>
        <taxon>Eukaryota</taxon>
        <taxon>Sar</taxon>
        <taxon>Stramenopiles</taxon>
        <taxon>Ochrophyta</taxon>
        <taxon>Bacillariophyta</taxon>
        <taxon>Coscinodiscophyceae</taxon>
        <taxon>Thalassiosirophycidae</taxon>
        <taxon>Thalassiosirales</taxon>
        <taxon>Thalassiosiraceae</taxon>
        <taxon>Thalassiosira</taxon>
    </lineage>
</organism>
<feature type="signal peptide" evidence="1">
    <location>
        <begin position="1"/>
        <end position="26"/>
    </location>
</feature>
<dbReference type="EMBL" id="AGNL01010291">
    <property type="protein sequence ID" value="EJK69278.1"/>
    <property type="molecule type" value="Genomic_DNA"/>
</dbReference>
<sequence length="393" mass="43612">MILQQLHKGTFIAILLSLLVGSGVYSSLVTHPPYYDDWCRANCNSHESCIELFQENYVDLQFKVKYLAGDGTGRHLTSKFYGLPVSRQNFETQCLLDLAKSLGTSPCRIYVLDVKGFAGHFDSGSVLISLRLFPADANDVAVLTKMVQEPHSPLYDGEVTRAVVPLHGLVAPQWDGTIQLGYSISIVGGDDAVIDPLHGKYLNQGALQACSGQTNVQESEYCQFERHLRRDMALALGLEEAQFVVLFVKEADLQSVVVTFRIVPIGSFGGGGQDEQWVKTKLADLSAQSVDPQSLLFTGNVSYKINPNWGVSGESKRPRAFTQYLSRPAPDTPTDTYERCKSTHRCPRARIEYNQTFASSVYTAQEYAGGTSNHVGLFMDFEDWRKGSRGWEQ</sequence>
<protein>
    <submittedName>
        <fullName evidence="2">Uncharacterized protein</fullName>
    </submittedName>
</protein>
<keyword evidence="1" id="KW-0732">Signal</keyword>